<dbReference type="AlphaFoldDB" id="C5CF08"/>
<feature type="transmembrane region" description="Helical" evidence="2">
    <location>
        <begin position="125"/>
        <end position="148"/>
    </location>
</feature>
<evidence type="ECO:0000256" key="2">
    <source>
        <dbReference type="SAM" id="Phobius"/>
    </source>
</evidence>
<feature type="transmembrane region" description="Helical" evidence="2">
    <location>
        <begin position="28"/>
        <end position="49"/>
    </location>
</feature>
<feature type="transmembrane region" description="Helical" evidence="2">
    <location>
        <begin position="77"/>
        <end position="103"/>
    </location>
</feature>
<name>C5CF08_KOSOT</name>
<keyword evidence="2" id="KW-0812">Transmembrane</keyword>
<protein>
    <submittedName>
        <fullName evidence="3">Uncharacterized protein</fullName>
    </submittedName>
</protein>
<reference evidence="3 4" key="1">
    <citation type="submission" date="2009-06" db="EMBL/GenBank/DDBJ databases">
        <title>Complete sequence of Thermotogales bacterium TBF 19.5.1.</title>
        <authorList>
            <consortium name="US DOE Joint Genome Institute"/>
            <person name="Lucas S."/>
            <person name="Copeland A."/>
            <person name="Lapidus A."/>
            <person name="Glavina del Rio T."/>
            <person name="Tice H."/>
            <person name="Bruce D."/>
            <person name="Goodwin L."/>
            <person name="Pitluck S."/>
            <person name="Chertkov O."/>
            <person name="Brettin T."/>
            <person name="Detter J.C."/>
            <person name="Han C."/>
            <person name="Schmutz J."/>
            <person name="Larimer F."/>
            <person name="Land M."/>
            <person name="Hauser L."/>
            <person name="Kyrpides N."/>
            <person name="Ovchinnikova G."/>
            <person name="Noll K."/>
        </authorList>
    </citation>
    <scope>NUCLEOTIDE SEQUENCE [LARGE SCALE GENOMIC DNA]</scope>
    <source>
        <strain evidence="4">ATCC BAA-1733 / DSM 21960 / TBF 19.5.1</strain>
    </source>
</reference>
<evidence type="ECO:0000313" key="3">
    <source>
        <dbReference type="EMBL" id="ACR80277.1"/>
    </source>
</evidence>
<sequence length="303" mass="35211">MIRVPGYLFILGVFFSYAGLLFENQGLAITLVVIGIVLSLYIWHVLAWNRDKHLENSLKKGVIKEEELFSFGLKRKAVVWAIFYSLVFSVMNLSGIVSAQLFVSNIDTVQNISPEELVGLLGPEYMIASSVFMISAILTLIMYFKLLSITFNDEFKMQSIESSRKKIPMILRSPLSIPMAVVFTIITSGLFSWYIRYKLMRIQVLYFQLDRSFEEAKAQYETLEQARKEKEKKRLEKIANMNEKYSEMLAKETDPHERKTIIAQLFKDLGDTNRDDAIRIISEMLKKDIIDEKEYKKLIRLLR</sequence>
<reference evidence="3 4" key="2">
    <citation type="journal article" date="2011" name="J. Bacteriol.">
        <title>Genome Sequence of Kosmotoga olearia Strain TBF 19.5.1, a Thermophilic Bacterium with a Wide Growth Temperature Range, Isolated from the Troll B Oil Platform in the North Sea.</title>
        <authorList>
            <person name="Swithers K.S."/>
            <person name="Dipippo J.L."/>
            <person name="Bruce D.C."/>
            <person name="Detter C."/>
            <person name="Tapia R."/>
            <person name="Han S."/>
            <person name="Goodwin L.A."/>
            <person name="Han J."/>
            <person name="Woyke T."/>
            <person name="Pitluck S."/>
            <person name="Pennacchio L."/>
            <person name="Nolan M."/>
            <person name="Mikhailova N."/>
            <person name="Land M.L."/>
            <person name="Nesbo C.L."/>
            <person name="Gogarten J.P."/>
            <person name="Noll K.M."/>
        </authorList>
    </citation>
    <scope>NUCLEOTIDE SEQUENCE [LARGE SCALE GENOMIC DNA]</scope>
    <source>
        <strain evidence="4">ATCC BAA-1733 / DSM 21960 / TBF 19.5.1</strain>
    </source>
</reference>
<evidence type="ECO:0000256" key="1">
    <source>
        <dbReference type="SAM" id="Coils"/>
    </source>
</evidence>
<keyword evidence="1" id="KW-0175">Coiled coil</keyword>
<proteinExistence type="predicted"/>
<feature type="coiled-coil region" evidence="1">
    <location>
        <begin position="206"/>
        <end position="248"/>
    </location>
</feature>
<evidence type="ECO:0000313" key="4">
    <source>
        <dbReference type="Proteomes" id="UP000002382"/>
    </source>
</evidence>
<dbReference type="STRING" id="521045.Kole_1587"/>
<gene>
    <name evidence="3" type="ordered locus">Kole_1587</name>
</gene>
<keyword evidence="2" id="KW-1133">Transmembrane helix</keyword>
<dbReference type="Proteomes" id="UP000002382">
    <property type="component" value="Chromosome"/>
</dbReference>
<keyword evidence="2" id="KW-0472">Membrane</keyword>
<dbReference type="OrthoDB" id="43179at2"/>
<feature type="transmembrane region" description="Helical" evidence="2">
    <location>
        <begin position="7"/>
        <end position="22"/>
    </location>
</feature>
<dbReference type="RefSeq" id="WP_015868922.1">
    <property type="nucleotide sequence ID" value="NC_012785.1"/>
</dbReference>
<dbReference type="EMBL" id="CP001634">
    <property type="protein sequence ID" value="ACR80277.1"/>
    <property type="molecule type" value="Genomic_DNA"/>
</dbReference>
<keyword evidence="4" id="KW-1185">Reference proteome</keyword>
<dbReference type="KEGG" id="kol:Kole_1587"/>
<feature type="transmembrane region" description="Helical" evidence="2">
    <location>
        <begin position="169"/>
        <end position="195"/>
    </location>
</feature>
<organism evidence="3 4">
    <name type="scientific">Kosmotoga olearia (strain ATCC BAA-1733 / DSM 21960 / TBF 19.5.1)</name>
    <dbReference type="NCBI Taxonomy" id="521045"/>
    <lineage>
        <taxon>Bacteria</taxon>
        <taxon>Thermotogati</taxon>
        <taxon>Thermotogota</taxon>
        <taxon>Thermotogae</taxon>
        <taxon>Kosmotogales</taxon>
        <taxon>Kosmotogaceae</taxon>
        <taxon>Kosmotoga</taxon>
    </lineage>
</organism>
<dbReference type="HOGENOM" id="CLU_908531_0_0_0"/>
<dbReference type="eggNOG" id="COG2919">
    <property type="taxonomic scope" value="Bacteria"/>
</dbReference>
<accession>C5CF08</accession>